<geneLocation type="plasmid" evidence="2 3">
    <name>unnamed1</name>
</geneLocation>
<dbReference type="PROSITE" id="PS50937">
    <property type="entry name" value="HTH_MERR_2"/>
    <property type="match status" value="1"/>
</dbReference>
<accession>A0A1Q2L659</accession>
<dbReference type="InterPro" id="IPR000551">
    <property type="entry name" value="MerR-type_HTH_dom"/>
</dbReference>
<dbReference type="InterPro" id="IPR010985">
    <property type="entry name" value="Ribbon_hlx_hlx"/>
</dbReference>
<protein>
    <recommendedName>
        <fullName evidence="1">HTH merR-type domain-containing protein</fullName>
    </recommendedName>
</protein>
<dbReference type="SUPFAM" id="SSF47598">
    <property type="entry name" value="Ribbon-helix-helix"/>
    <property type="match status" value="1"/>
</dbReference>
<dbReference type="SUPFAM" id="SSF46955">
    <property type="entry name" value="Putative DNA-binding domain"/>
    <property type="match status" value="1"/>
</dbReference>
<dbReference type="KEGG" id="pmar:B0X71_19680"/>
<evidence type="ECO:0000313" key="3">
    <source>
        <dbReference type="Proteomes" id="UP000188184"/>
    </source>
</evidence>
<dbReference type="Gene3D" id="1.10.1660.10">
    <property type="match status" value="1"/>
</dbReference>
<evidence type="ECO:0000259" key="1">
    <source>
        <dbReference type="PROSITE" id="PS50937"/>
    </source>
</evidence>
<dbReference type="InterPro" id="IPR009061">
    <property type="entry name" value="DNA-bd_dom_put_sf"/>
</dbReference>
<sequence>MRDFYTIGEVADLLGVRESNIYNYEKRGLIVRRSDPHRLYRSATYEKESVDQLAEEKRRFEATGPTMVELSKKLGMYDQQIKAAISALALEIPVVKSSFQRTGQRYAITPEQERQIVEYLRYEKPTRPKRNRLYIPLFDLARYQAFTMSGDQHVRLFELPDYSFGFRLPDEQVIPLAVAQQQYELQPKYTIHQPKQKGQNGFTDVVLPIGKPAFYRAVDALLSVCGVENFNAEQQGEELRLVVRNGLYAKNGFATDQALSDLQRHIQQGAVEDIGTHWRFLRNEKNVTIQLPETLHTQLMQQADREGVSVNRYIQQHVIEQVTNNSSKNEEE</sequence>
<feature type="domain" description="HTH merR-type" evidence="1">
    <location>
        <begin position="1"/>
        <end position="41"/>
    </location>
</feature>
<organism evidence="2 3">
    <name type="scientific">Planococcus lenghuensis</name>
    <dbReference type="NCBI Taxonomy" id="2213202"/>
    <lineage>
        <taxon>Bacteria</taxon>
        <taxon>Bacillati</taxon>
        <taxon>Bacillota</taxon>
        <taxon>Bacilli</taxon>
        <taxon>Bacillales</taxon>
        <taxon>Caryophanaceae</taxon>
        <taxon>Planococcus</taxon>
    </lineage>
</organism>
<dbReference type="Proteomes" id="UP000188184">
    <property type="component" value="Plasmid unnamed1"/>
</dbReference>
<dbReference type="Pfam" id="PF00376">
    <property type="entry name" value="MerR"/>
    <property type="match status" value="1"/>
</dbReference>
<dbReference type="EMBL" id="CP019641">
    <property type="protein sequence ID" value="AQQ55392.1"/>
    <property type="molecule type" value="Genomic_DNA"/>
</dbReference>
<dbReference type="RefSeq" id="WP_077591252.1">
    <property type="nucleotide sequence ID" value="NZ_CP019641.1"/>
</dbReference>
<evidence type="ECO:0000313" key="2">
    <source>
        <dbReference type="EMBL" id="AQQ55392.1"/>
    </source>
</evidence>
<keyword evidence="2" id="KW-0614">Plasmid</keyword>
<keyword evidence="3" id="KW-1185">Reference proteome</keyword>
<dbReference type="AlphaFoldDB" id="A0A1Q2L659"/>
<dbReference type="GO" id="GO:0003677">
    <property type="term" value="F:DNA binding"/>
    <property type="evidence" value="ECO:0007669"/>
    <property type="project" value="InterPro"/>
</dbReference>
<proteinExistence type="predicted"/>
<name>A0A1Q2L659_9BACL</name>
<reference evidence="2 3" key="1">
    <citation type="submission" date="2017-02" db="EMBL/GenBank/DDBJ databases">
        <title>The complete genomic sequence of a novel cold adapted crude oil-degrading bacterium Planococcus qaidamina Y42.</title>
        <authorList>
            <person name="Yang R."/>
        </authorList>
    </citation>
    <scope>NUCLEOTIDE SEQUENCE [LARGE SCALE GENOMIC DNA]</scope>
    <source>
        <strain evidence="2 3">Y42</strain>
        <plasmid evidence="2 3">unnamed1</plasmid>
    </source>
</reference>
<gene>
    <name evidence="2" type="ORF">B0X71_19680</name>
</gene>
<dbReference type="GO" id="GO:0006355">
    <property type="term" value="P:regulation of DNA-templated transcription"/>
    <property type="evidence" value="ECO:0007669"/>
    <property type="project" value="InterPro"/>
</dbReference>